<accession>A0A562SJB9</accession>
<protein>
    <submittedName>
        <fullName evidence="5">Two component regulator with propeller domain</fullName>
    </submittedName>
</protein>
<dbReference type="Pfam" id="PF07494">
    <property type="entry name" value="Reg_prop"/>
    <property type="match status" value="2"/>
</dbReference>
<reference evidence="5 6" key="1">
    <citation type="journal article" date="2015" name="Stand. Genomic Sci.">
        <title>Genomic Encyclopedia of Bacterial and Archaeal Type Strains, Phase III: the genomes of soil and plant-associated and newly described type strains.</title>
        <authorList>
            <person name="Whitman W.B."/>
            <person name="Woyke T."/>
            <person name="Klenk H.P."/>
            <person name="Zhou Y."/>
            <person name="Lilburn T.G."/>
            <person name="Beck B.J."/>
            <person name="De Vos P."/>
            <person name="Vandamme P."/>
            <person name="Eisen J.A."/>
            <person name="Garrity G."/>
            <person name="Hugenholtz P."/>
            <person name="Kyrpides N.C."/>
        </authorList>
    </citation>
    <scope>NUCLEOTIDE SEQUENCE [LARGE SCALE GENOMIC DNA]</scope>
    <source>
        <strain evidence="5 6">CGMCC 1.7271</strain>
    </source>
</reference>
<keyword evidence="2" id="KW-0732">Signal</keyword>
<dbReference type="RefSeq" id="WP_144886551.1">
    <property type="nucleotide sequence ID" value="NZ_VLLE01000004.1"/>
</dbReference>
<dbReference type="Gene3D" id="2.130.10.10">
    <property type="entry name" value="YVTN repeat-like/Quinoprotein amine dehydrogenase"/>
    <property type="match status" value="3"/>
</dbReference>
<evidence type="ECO:0000313" key="5">
    <source>
        <dbReference type="EMBL" id="TWI81351.1"/>
    </source>
</evidence>
<dbReference type="Gene3D" id="3.30.565.10">
    <property type="entry name" value="Histidine kinase-like ATPase, C-terminal domain"/>
    <property type="match status" value="1"/>
</dbReference>
<dbReference type="Pfam" id="PF06580">
    <property type="entry name" value="His_kinase"/>
    <property type="match status" value="1"/>
</dbReference>
<evidence type="ECO:0000259" key="4">
    <source>
        <dbReference type="Pfam" id="PF07495"/>
    </source>
</evidence>
<name>A0A562SJB9_9BACT</name>
<feature type="domain" description="Signal transduction histidine kinase internal region" evidence="3">
    <location>
        <begin position="772"/>
        <end position="847"/>
    </location>
</feature>
<organism evidence="5 6">
    <name type="scientific">Lacibacter cauensis</name>
    <dbReference type="NCBI Taxonomy" id="510947"/>
    <lineage>
        <taxon>Bacteria</taxon>
        <taxon>Pseudomonadati</taxon>
        <taxon>Bacteroidota</taxon>
        <taxon>Chitinophagia</taxon>
        <taxon>Chitinophagales</taxon>
        <taxon>Chitinophagaceae</taxon>
        <taxon>Lacibacter</taxon>
    </lineage>
</organism>
<evidence type="ECO:0000256" key="2">
    <source>
        <dbReference type="SAM" id="SignalP"/>
    </source>
</evidence>
<dbReference type="InterPro" id="IPR036890">
    <property type="entry name" value="HATPase_C_sf"/>
</dbReference>
<dbReference type="GO" id="GO:0016020">
    <property type="term" value="C:membrane"/>
    <property type="evidence" value="ECO:0007669"/>
    <property type="project" value="InterPro"/>
</dbReference>
<keyword evidence="1" id="KW-0812">Transmembrane</keyword>
<keyword evidence="1" id="KW-0472">Membrane</keyword>
<sequence length="955" mass="108419">MRLFLFISLLFAICKLPAQNAGGQNYLFWQQQLNETVLAAKPSCFTFSKTHLLFIGAGSSVYCYNGLSASVLPLPAMKPSPVTAVCADKNNTVWMGFQNGRIVTTAQQTAALFNPEEGLPKSSISKILFDAENRLWFATQGEGIYVQHKGKLYNINTDDGLADNYIYDLQLLPNNAIAAATDKGLSICSFNGSKKTIENYNSSNHGLTDNIIRSITADPADKYTIWLGYQQGGIGTFSLLNKKARAFPVPQIGEAQVNDVLVLDEQVWITTDMNFLQVDKNGTFIYQQPLTSPTQLAVDEEANGWLLSYNGVFKSNGEKLNQLVHFSADEANNTHDVWQDEAGNVWYNNKNIIVKYSRKENRKQLIPLPGLDSKTDITSLYYDGAGYLWIGTLGKGIYRINISNNKVQRLNELAGNESMSILSISGRGATVWISSLQGIFRTQTNSSTFTFENLTSLSGIGINYIYHIYEDSKGRVWFATDGKGLVMMEQNRFTHFGEQQGLAAKVIYAVAEDRTGTIWCSTLQKGLFSYNGKNFTRFGKEKELPDTDISSLDIDNRGNLFCISRTGYFLIDAATRTVILPGTDRFTGVFSTDLNCTHHSAKGTLFFTSTGVFQYRRPSYQIYNQPQTSIQSVSLFLNKLNETTDRKFAYDENNLSFSFTGLYYTDPARVQYQYKLEGYNNEWQRSKNTEINFPKLQHGTYRFRVRSSVTGNFDHATEASYSFVISKPFWLQWWFITLSILLAAAILWYVIKEREKSAKRWQQLQTEKLQSQYETLKNQVNPHFLFNSFNTLLGIIEENPKRAAEYVEHLSDFYRSIVNMREKDLISLGDEIAVIDDYFFIQQKRFGCALIVDNRLTAEEKNRYSIPPLTLQLLVENAIKHNVVSKEYPLTVELFIEDGQLVVRNNRKEKTTKEKSEGMGLQNIRNRFSLIADKDITIESTELFFTVKLPLIKHA</sequence>
<gene>
    <name evidence="5" type="ORF">IQ13_2369</name>
</gene>
<dbReference type="InterPro" id="IPR011123">
    <property type="entry name" value="Y_Y_Y"/>
</dbReference>
<dbReference type="InterPro" id="IPR013783">
    <property type="entry name" value="Ig-like_fold"/>
</dbReference>
<dbReference type="Pfam" id="PF07495">
    <property type="entry name" value="Y_Y_Y"/>
    <property type="match status" value="1"/>
</dbReference>
<dbReference type="InterPro" id="IPR011110">
    <property type="entry name" value="Reg_prop"/>
</dbReference>
<dbReference type="InterPro" id="IPR010559">
    <property type="entry name" value="Sig_transdc_His_kin_internal"/>
</dbReference>
<proteinExistence type="predicted"/>
<dbReference type="PANTHER" id="PTHR34220:SF7">
    <property type="entry name" value="SENSOR HISTIDINE KINASE YPDA"/>
    <property type="match status" value="1"/>
</dbReference>
<keyword evidence="1" id="KW-1133">Transmembrane helix</keyword>
<feature type="chain" id="PRO_5022159880" evidence="2">
    <location>
        <begin position="21"/>
        <end position="955"/>
    </location>
</feature>
<dbReference type="GO" id="GO:0000155">
    <property type="term" value="F:phosphorelay sensor kinase activity"/>
    <property type="evidence" value="ECO:0007669"/>
    <property type="project" value="InterPro"/>
</dbReference>
<dbReference type="EMBL" id="VLLE01000004">
    <property type="protein sequence ID" value="TWI81351.1"/>
    <property type="molecule type" value="Genomic_DNA"/>
</dbReference>
<keyword evidence="6" id="KW-1185">Reference proteome</keyword>
<comment type="caution">
    <text evidence="5">The sequence shown here is derived from an EMBL/GenBank/DDBJ whole genome shotgun (WGS) entry which is preliminary data.</text>
</comment>
<feature type="transmembrane region" description="Helical" evidence="1">
    <location>
        <begin position="730"/>
        <end position="751"/>
    </location>
</feature>
<evidence type="ECO:0000313" key="6">
    <source>
        <dbReference type="Proteomes" id="UP000316167"/>
    </source>
</evidence>
<feature type="domain" description="Two component regulator three Y" evidence="4">
    <location>
        <begin position="664"/>
        <end position="708"/>
    </location>
</feature>
<dbReference type="OrthoDB" id="900814at2"/>
<dbReference type="InterPro" id="IPR050640">
    <property type="entry name" value="Bact_2-comp_sensor_kinase"/>
</dbReference>
<evidence type="ECO:0000256" key="1">
    <source>
        <dbReference type="SAM" id="Phobius"/>
    </source>
</evidence>
<dbReference type="AlphaFoldDB" id="A0A562SJB9"/>
<dbReference type="PANTHER" id="PTHR34220">
    <property type="entry name" value="SENSOR HISTIDINE KINASE YPDA"/>
    <property type="match status" value="1"/>
</dbReference>
<dbReference type="InterPro" id="IPR015943">
    <property type="entry name" value="WD40/YVTN_repeat-like_dom_sf"/>
</dbReference>
<evidence type="ECO:0000259" key="3">
    <source>
        <dbReference type="Pfam" id="PF06580"/>
    </source>
</evidence>
<dbReference type="Proteomes" id="UP000316167">
    <property type="component" value="Unassembled WGS sequence"/>
</dbReference>
<dbReference type="Gene3D" id="2.60.40.10">
    <property type="entry name" value="Immunoglobulins"/>
    <property type="match status" value="1"/>
</dbReference>
<feature type="signal peptide" evidence="2">
    <location>
        <begin position="1"/>
        <end position="20"/>
    </location>
</feature>
<dbReference type="SUPFAM" id="SSF63829">
    <property type="entry name" value="Calcium-dependent phosphotriesterase"/>
    <property type="match status" value="1"/>
</dbReference>